<dbReference type="PROSITE" id="PS50142">
    <property type="entry name" value="RNASE_3_2"/>
    <property type="match status" value="1"/>
</dbReference>
<dbReference type="VEuPathDB" id="FungiDB:L203_02623"/>
<dbReference type="Pfam" id="PF00636">
    <property type="entry name" value="Ribonuclease_3"/>
    <property type="match status" value="1"/>
</dbReference>
<dbReference type="RefSeq" id="XP_066071823.1">
    <property type="nucleotide sequence ID" value="XM_066215726.1"/>
</dbReference>
<reference evidence="1" key="3">
    <citation type="submission" date="2024-01" db="EMBL/GenBank/DDBJ databases">
        <authorList>
            <person name="Coelho M.A."/>
            <person name="David-Palma M."/>
            <person name="Shea T."/>
            <person name="Sun S."/>
            <person name="Cuomo C.A."/>
            <person name="Heitman J."/>
        </authorList>
    </citation>
    <scope>NUCLEOTIDE SEQUENCE</scope>
    <source>
        <strain evidence="1">CBS 7841</strain>
    </source>
</reference>
<dbReference type="SUPFAM" id="SSF54768">
    <property type="entry name" value="dsRNA-binding domain-like"/>
    <property type="match status" value="1"/>
</dbReference>
<dbReference type="Gene3D" id="3.30.160.20">
    <property type="match status" value="1"/>
</dbReference>
<evidence type="ECO:0000313" key="2">
    <source>
        <dbReference type="Proteomes" id="UP000094043"/>
    </source>
</evidence>
<dbReference type="InterPro" id="IPR000999">
    <property type="entry name" value="RNase_III_dom"/>
</dbReference>
<sequence>MGKPSDLASRIVILDELPNIHLPPLPEIRDVDLRKQVFTHSSYLAVPKQHALFEREDIHLDNEKLEHVGDALLGCIVTCLLHNMYPTLNPGNATVMKSLLVCNETLSQLSKRYHMPDLLIANVNASHVLKTSTKTTANIFEAYIAGLFYSFLKHGDHSEGNNGGKPRTHGDGIMHLEAWLEPLFAPIAEWILGYMKEEQEKLEAENIEKMDIEDAEMDALAVGASGRLNEYFAAKGAGVPTYEYDQAGADLWLCRVVAVDKTGREWHGTAIRSTKKKASTVAAYKIIMQLQALLWT</sequence>
<keyword evidence="2" id="KW-1185">Reference proteome</keyword>
<organism evidence="1 2">
    <name type="scientific">Cryptococcus depauperatus CBS 7841</name>
    <dbReference type="NCBI Taxonomy" id="1295531"/>
    <lineage>
        <taxon>Eukaryota</taxon>
        <taxon>Fungi</taxon>
        <taxon>Dikarya</taxon>
        <taxon>Basidiomycota</taxon>
        <taxon>Agaricomycotina</taxon>
        <taxon>Tremellomycetes</taxon>
        <taxon>Tremellales</taxon>
        <taxon>Cryptococcaceae</taxon>
        <taxon>Cryptococcus</taxon>
    </lineage>
</organism>
<dbReference type="KEGG" id="cdep:91090582"/>
<dbReference type="Proteomes" id="UP000094043">
    <property type="component" value="Chromosome 8"/>
</dbReference>
<name>A0A1E3IJ47_9TREE</name>
<reference evidence="1" key="1">
    <citation type="submission" date="2016-06" db="EMBL/GenBank/DDBJ databases">
        <authorList>
            <person name="Cuomo C."/>
            <person name="Litvintseva A."/>
            <person name="Heitman J."/>
            <person name="Chen Y."/>
            <person name="Sun S."/>
            <person name="Springer D."/>
            <person name="Dromer F."/>
            <person name="Young S."/>
            <person name="Zeng Q."/>
            <person name="Chapman S."/>
            <person name="Gujja S."/>
            <person name="Saif S."/>
            <person name="Birren B."/>
        </authorList>
    </citation>
    <scope>NUCLEOTIDE SEQUENCE</scope>
    <source>
        <strain evidence="1">CBS 7841</strain>
    </source>
</reference>
<dbReference type="SUPFAM" id="SSF69065">
    <property type="entry name" value="RNase III domain-like"/>
    <property type="match status" value="1"/>
</dbReference>
<dbReference type="GO" id="GO:0006396">
    <property type="term" value="P:RNA processing"/>
    <property type="evidence" value="ECO:0007669"/>
    <property type="project" value="InterPro"/>
</dbReference>
<gene>
    <name evidence="1" type="ORF">L203_106374</name>
</gene>
<dbReference type="AlphaFoldDB" id="A0A1E3IJ47"/>
<dbReference type="Gene3D" id="1.10.1520.10">
    <property type="entry name" value="Ribonuclease III domain"/>
    <property type="match status" value="1"/>
</dbReference>
<protein>
    <submittedName>
        <fullName evidence="1">Uncharacterized protein</fullName>
    </submittedName>
</protein>
<reference evidence="1" key="2">
    <citation type="journal article" date="2022" name="Elife">
        <title>Obligate sexual reproduction of a homothallic fungus closely related to the Cryptococcus pathogenic species complex.</title>
        <authorList>
            <person name="Passer A.R."/>
            <person name="Clancey S.A."/>
            <person name="Shea T."/>
            <person name="David-Palma M."/>
            <person name="Averette A.F."/>
            <person name="Boekhout T."/>
            <person name="Porcel B.M."/>
            <person name="Nowrousian M."/>
            <person name="Cuomo C.A."/>
            <person name="Sun S."/>
            <person name="Heitman J."/>
            <person name="Coelho M.A."/>
        </authorList>
    </citation>
    <scope>NUCLEOTIDE SEQUENCE</scope>
    <source>
        <strain evidence="1">CBS 7841</strain>
    </source>
</reference>
<dbReference type="GeneID" id="91090582"/>
<dbReference type="CDD" id="cd00593">
    <property type="entry name" value="RIBOc"/>
    <property type="match status" value="1"/>
</dbReference>
<dbReference type="InterPro" id="IPR036389">
    <property type="entry name" value="RNase_III_sf"/>
</dbReference>
<dbReference type="EMBL" id="CP143791">
    <property type="protein sequence ID" value="WVN91123.1"/>
    <property type="molecule type" value="Genomic_DNA"/>
</dbReference>
<dbReference type="GO" id="GO:0004525">
    <property type="term" value="F:ribonuclease III activity"/>
    <property type="evidence" value="ECO:0007669"/>
    <property type="project" value="InterPro"/>
</dbReference>
<dbReference type="OrthoDB" id="2392202at2759"/>
<accession>A0A1E3IJ47</accession>
<evidence type="ECO:0000313" key="1">
    <source>
        <dbReference type="EMBL" id="WVN91123.1"/>
    </source>
</evidence>
<proteinExistence type="predicted"/>
<dbReference type="SMART" id="SM00535">
    <property type="entry name" value="RIBOc"/>
    <property type="match status" value="1"/>
</dbReference>